<dbReference type="GO" id="GO:0030288">
    <property type="term" value="C:outer membrane-bounded periplasmic space"/>
    <property type="evidence" value="ECO:0007669"/>
    <property type="project" value="TreeGrafter"/>
</dbReference>
<organism evidence="20 21">
    <name type="scientific">Hydrogenispora ethanolica</name>
    <dbReference type="NCBI Taxonomy" id="1082276"/>
    <lineage>
        <taxon>Bacteria</taxon>
        <taxon>Bacillati</taxon>
        <taxon>Bacillota</taxon>
        <taxon>Hydrogenispora</taxon>
    </lineage>
</organism>
<evidence type="ECO:0000256" key="10">
    <source>
        <dbReference type="ARBA" id="ARBA00022960"/>
    </source>
</evidence>
<proteinExistence type="inferred from homology"/>
<feature type="domain" description="Penicillin-binding protein transpeptidase" evidence="18">
    <location>
        <begin position="323"/>
        <end position="594"/>
    </location>
</feature>
<keyword evidence="11" id="KW-0573">Peptidoglycan synthesis</keyword>
<evidence type="ECO:0000259" key="19">
    <source>
        <dbReference type="Pfam" id="PF00912"/>
    </source>
</evidence>
<dbReference type="InterPro" id="IPR001460">
    <property type="entry name" value="PCN-bd_Tpept"/>
</dbReference>
<dbReference type="GO" id="GO:0009002">
    <property type="term" value="F:serine-type D-Ala-D-Ala carboxypeptidase activity"/>
    <property type="evidence" value="ECO:0007669"/>
    <property type="project" value="UniProtKB-EC"/>
</dbReference>
<evidence type="ECO:0000256" key="6">
    <source>
        <dbReference type="ARBA" id="ARBA00022676"/>
    </source>
</evidence>
<evidence type="ECO:0000256" key="11">
    <source>
        <dbReference type="ARBA" id="ARBA00022984"/>
    </source>
</evidence>
<evidence type="ECO:0000313" key="20">
    <source>
        <dbReference type="EMBL" id="TCL71680.1"/>
    </source>
</evidence>
<dbReference type="RefSeq" id="WP_165907887.1">
    <property type="nucleotide sequence ID" value="NZ_SLUN01000007.1"/>
</dbReference>
<evidence type="ECO:0000256" key="15">
    <source>
        <dbReference type="ARBA" id="ARBA00023316"/>
    </source>
</evidence>
<evidence type="ECO:0000256" key="13">
    <source>
        <dbReference type="ARBA" id="ARBA00023136"/>
    </source>
</evidence>
<dbReference type="AlphaFoldDB" id="A0A4R1RZK3"/>
<dbReference type="SUPFAM" id="SSF56601">
    <property type="entry name" value="beta-lactamase/transpeptidase-like"/>
    <property type="match status" value="1"/>
</dbReference>
<gene>
    <name evidence="20" type="ORF">EDC14_1007144</name>
</gene>
<dbReference type="Gene3D" id="1.10.3810.10">
    <property type="entry name" value="Biosynthetic peptidoglycan transglycosylase-like"/>
    <property type="match status" value="1"/>
</dbReference>
<evidence type="ECO:0000256" key="8">
    <source>
        <dbReference type="ARBA" id="ARBA00022692"/>
    </source>
</evidence>
<evidence type="ECO:0000256" key="12">
    <source>
        <dbReference type="ARBA" id="ARBA00022989"/>
    </source>
</evidence>
<evidence type="ECO:0000256" key="3">
    <source>
        <dbReference type="ARBA" id="ARBA00007739"/>
    </source>
</evidence>
<evidence type="ECO:0000256" key="9">
    <source>
        <dbReference type="ARBA" id="ARBA00022801"/>
    </source>
</evidence>
<dbReference type="FunFam" id="1.10.3810.10:FF:000001">
    <property type="entry name" value="Penicillin-binding protein 1A"/>
    <property type="match status" value="1"/>
</dbReference>
<evidence type="ECO:0000256" key="4">
    <source>
        <dbReference type="ARBA" id="ARBA00022645"/>
    </source>
</evidence>
<dbReference type="InterPro" id="IPR001264">
    <property type="entry name" value="Glyco_trans_51"/>
</dbReference>
<comment type="subcellular location">
    <subcellularLocation>
        <location evidence="1">Membrane</location>
    </subcellularLocation>
</comment>
<protein>
    <submittedName>
        <fullName evidence="20">Penicillin-binding protein 1B</fullName>
    </submittedName>
</protein>
<evidence type="ECO:0000256" key="2">
    <source>
        <dbReference type="ARBA" id="ARBA00007090"/>
    </source>
</evidence>
<dbReference type="NCBIfam" id="TIGR02074">
    <property type="entry name" value="PBP_1a_fam"/>
    <property type="match status" value="1"/>
</dbReference>
<dbReference type="InterPro" id="IPR023346">
    <property type="entry name" value="Lysozyme-like_dom_sf"/>
</dbReference>
<keyword evidence="4" id="KW-0121">Carboxypeptidase</keyword>
<dbReference type="SUPFAM" id="SSF53955">
    <property type="entry name" value="Lysozyme-like"/>
    <property type="match status" value="1"/>
</dbReference>
<dbReference type="InterPro" id="IPR036950">
    <property type="entry name" value="PBP_transglycosylase"/>
</dbReference>
<dbReference type="GO" id="GO:0009252">
    <property type="term" value="P:peptidoglycan biosynthetic process"/>
    <property type="evidence" value="ECO:0007669"/>
    <property type="project" value="UniProtKB-KW"/>
</dbReference>
<evidence type="ECO:0000256" key="16">
    <source>
        <dbReference type="ARBA" id="ARBA00034000"/>
    </source>
</evidence>
<dbReference type="GO" id="GO:0071555">
    <property type="term" value="P:cell wall organization"/>
    <property type="evidence" value="ECO:0007669"/>
    <property type="project" value="UniProtKB-KW"/>
</dbReference>
<dbReference type="Pfam" id="PF00905">
    <property type="entry name" value="Transpeptidase"/>
    <property type="match status" value="1"/>
</dbReference>
<keyword evidence="14" id="KW-0511">Multifunctional enzyme</keyword>
<evidence type="ECO:0000256" key="14">
    <source>
        <dbReference type="ARBA" id="ARBA00023268"/>
    </source>
</evidence>
<dbReference type="GO" id="GO:0008955">
    <property type="term" value="F:peptidoglycan glycosyltransferase activity"/>
    <property type="evidence" value="ECO:0007669"/>
    <property type="project" value="UniProtKB-EC"/>
</dbReference>
<comment type="catalytic activity">
    <reaction evidence="17">
        <text>[GlcNAc-(1-&gt;4)-Mur2Ac(oyl-L-Ala-gamma-D-Glu-L-Lys-D-Ala-D-Ala)](n)-di-trans,octa-cis-undecaprenyl diphosphate + beta-D-GlcNAc-(1-&gt;4)-Mur2Ac(oyl-L-Ala-gamma-D-Glu-L-Lys-D-Ala-D-Ala)-di-trans,octa-cis-undecaprenyl diphosphate = [GlcNAc-(1-&gt;4)-Mur2Ac(oyl-L-Ala-gamma-D-Glu-L-Lys-D-Ala-D-Ala)](n+1)-di-trans,octa-cis-undecaprenyl diphosphate + di-trans,octa-cis-undecaprenyl diphosphate + H(+)</text>
        <dbReference type="Rhea" id="RHEA:23708"/>
        <dbReference type="Rhea" id="RHEA-COMP:9602"/>
        <dbReference type="Rhea" id="RHEA-COMP:9603"/>
        <dbReference type="ChEBI" id="CHEBI:15378"/>
        <dbReference type="ChEBI" id="CHEBI:58405"/>
        <dbReference type="ChEBI" id="CHEBI:60033"/>
        <dbReference type="ChEBI" id="CHEBI:78435"/>
        <dbReference type="EC" id="2.4.99.28"/>
    </reaction>
</comment>
<evidence type="ECO:0000256" key="5">
    <source>
        <dbReference type="ARBA" id="ARBA00022670"/>
    </source>
</evidence>
<comment type="similarity">
    <text evidence="2">In the C-terminal section; belongs to the transpeptidase family.</text>
</comment>
<accession>A0A4R1RZK3</accession>
<sequence length="705" mass="78609">MFKLPRPAHWTHSNWNTVLLVAVVVVLGTLLVALGLPVPPPQLPAASEVLDRDNHLVTTFYIQNRLPIRLSEVPSFLSQAFLATEDHRFYQHHGVNLGRILKAAIHDLTRGRLEQGGSTITQQLVKNAYLDQRRTLLRKIKELFYAIKLELSLSKDQILELYLNQIYFGHGAYGIKVAAQTYFGREMKQLNQAELALLAGLPKGPAYYSPYLHPEDAQRRIAQVLERMVECRYISRTAAKRFRSQPLRLAGLRAKPRPAPYFMLLLQEEIAKLFPKDPGILETGGLRIETTLDPRLQDQAERALGKGLPRLLEDEKGLSQPQGALIAVDPSNGEIRALVGGTDFDKSQFNRATQARRQPGSSFKPLLYAEALGRGYTLASKIDRSPKLYRDGSRRYFPTDDQNAAASGLLTLREALACSSNVVAVKLLEQLGIPAIIGFAKTLGIESRLPRHLSLALGTGEMTPLELTGAYLPLANSGYKIAPTAIRRILDPQGRVIYQAPTQFKKVVSPGIAYLITQAMTGVLRDGGTAANLQQLIRRPAAGKTGTTEQNRDAWFIGYTPDLLACVYVGCDRNERPLPGAANRVAAPIWADFMNQALAGAPLRDFVIPDQVAKVTICKETGLRATAFCPAATEYFLTGTEPTTYCDKHRFIRLQVCKRSGLLPSPYCKELEERDFRLGEQPSQTCELCPKHFSIFRWLRKFFRR</sequence>
<dbReference type="Gene3D" id="3.40.710.10">
    <property type="entry name" value="DD-peptidase/beta-lactamase superfamily"/>
    <property type="match status" value="1"/>
</dbReference>
<dbReference type="GO" id="GO:0016020">
    <property type="term" value="C:membrane"/>
    <property type="evidence" value="ECO:0007669"/>
    <property type="project" value="UniProtKB-SubCell"/>
</dbReference>
<comment type="similarity">
    <text evidence="3">In the N-terminal section; belongs to the glycosyltransferase 51 family.</text>
</comment>
<keyword evidence="13" id="KW-0472">Membrane</keyword>
<dbReference type="GO" id="GO:0006508">
    <property type="term" value="P:proteolysis"/>
    <property type="evidence" value="ECO:0007669"/>
    <property type="project" value="UniProtKB-KW"/>
</dbReference>
<feature type="domain" description="Glycosyl transferase family 51" evidence="19">
    <location>
        <begin position="55"/>
        <end position="228"/>
    </location>
</feature>
<dbReference type="GO" id="GO:0008360">
    <property type="term" value="P:regulation of cell shape"/>
    <property type="evidence" value="ECO:0007669"/>
    <property type="project" value="UniProtKB-KW"/>
</dbReference>
<comment type="catalytic activity">
    <reaction evidence="16">
        <text>Preferential cleavage: (Ac)2-L-Lys-D-Ala-|-D-Ala. Also transpeptidation of peptidyl-alanyl moieties that are N-acyl substituents of D-alanine.</text>
        <dbReference type="EC" id="3.4.16.4"/>
    </reaction>
</comment>
<dbReference type="InterPro" id="IPR012338">
    <property type="entry name" value="Beta-lactam/transpept-like"/>
</dbReference>
<dbReference type="EMBL" id="SLUN01000007">
    <property type="protein sequence ID" value="TCL71680.1"/>
    <property type="molecule type" value="Genomic_DNA"/>
</dbReference>
<dbReference type="Proteomes" id="UP000295008">
    <property type="component" value="Unassembled WGS sequence"/>
</dbReference>
<evidence type="ECO:0000256" key="17">
    <source>
        <dbReference type="ARBA" id="ARBA00049902"/>
    </source>
</evidence>
<comment type="caution">
    <text evidence="20">The sequence shown here is derived from an EMBL/GenBank/DDBJ whole genome shotgun (WGS) entry which is preliminary data.</text>
</comment>
<reference evidence="20 21" key="1">
    <citation type="submission" date="2019-03" db="EMBL/GenBank/DDBJ databases">
        <title>Genomic Encyclopedia of Type Strains, Phase IV (KMG-IV): sequencing the most valuable type-strain genomes for metagenomic binning, comparative biology and taxonomic classification.</title>
        <authorList>
            <person name="Goeker M."/>
        </authorList>
    </citation>
    <scope>NUCLEOTIDE SEQUENCE [LARGE SCALE GENOMIC DNA]</scope>
    <source>
        <strain evidence="20 21">LX-B</strain>
    </source>
</reference>
<keyword evidence="21" id="KW-1185">Reference proteome</keyword>
<keyword evidence="7" id="KW-0808">Transferase</keyword>
<dbReference type="PANTHER" id="PTHR32282:SF27">
    <property type="entry name" value="PENICILLIN-BINDING PROTEIN 1A"/>
    <property type="match status" value="1"/>
</dbReference>
<keyword evidence="5" id="KW-0645">Protease</keyword>
<dbReference type="Pfam" id="PF00912">
    <property type="entry name" value="Transgly"/>
    <property type="match status" value="1"/>
</dbReference>
<evidence type="ECO:0000256" key="7">
    <source>
        <dbReference type="ARBA" id="ARBA00022679"/>
    </source>
</evidence>
<keyword evidence="9" id="KW-0378">Hydrolase</keyword>
<keyword evidence="15" id="KW-0961">Cell wall biogenesis/degradation</keyword>
<dbReference type="PANTHER" id="PTHR32282">
    <property type="entry name" value="BINDING PROTEIN TRANSPEPTIDASE, PUTATIVE-RELATED"/>
    <property type="match status" value="1"/>
</dbReference>
<dbReference type="GO" id="GO:0008658">
    <property type="term" value="F:penicillin binding"/>
    <property type="evidence" value="ECO:0007669"/>
    <property type="project" value="InterPro"/>
</dbReference>
<keyword evidence="12" id="KW-1133">Transmembrane helix</keyword>
<name>A0A4R1RZK3_HYDET</name>
<evidence type="ECO:0000313" key="21">
    <source>
        <dbReference type="Proteomes" id="UP000295008"/>
    </source>
</evidence>
<keyword evidence="10" id="KW-0133">Cell shape</keyword>
<keyword evidence="6" id="KW-0328">Glycosyltransferase</keyword>
<evidence type="ECO:0000256" key="1">
    <source>
        <dbReference type="ARBA" id="ARBA00004370"/>
    </source>
</evidence>
<keyword evidence="8" id="KW-0812">Transmembrane</keyword>
<evidence type="ECO:0000259" key="18">
    <source>
        <dbReference type="Pfam" id="PF00905"/>
    </source>
</evidence>
<dbReference type="InterPro" id="IPR050396">
    <property type="entry name" value="Glycosyltr_51/Transpeptidase"/>
</dbReference>